<organism evidence="1 2">
    <name type="scientific">Rhizobium mesoamericanum STM3625</name>
    <dbReference type="NCBI Taxonomy" id="1211777"/>
    <lineage>
        <taxon>Bacteria</taxon>
        <taxon>Pseudomonadati</taxon>
        <taxon>Pseudomonadota</taxon>
        <taxon>Alphaproteobacteria</taxon>
        <taxon>Hyphomicrobiales</taxon>
        <taxon>Rhizobiaceae</taxon>
        <taxon>Rhizobium/Agrobacterium group</taxon>
        <taxon>Rhizobium</taxon>
    </lineage>
</organism>
<sequence>MQMVADCSRGVDVTLAWVTRLQSGNSAARPYFTHIHAVTQPYVSKGETESACGENAHGVSRPTCKMPRSMRLLCSRRSMIEIPVA</sequence>
<dbReference type="EMBL" id="CANI01000009">
    <property type="protein sequence ID" value="CCM75100.1"/>
    <property type="molecule type" value="Genomic_DNA"/>
</dbReference>
<proteinExistence type="predicted"/>
<gene>
    <name evidence="1" type="ORF">BN77_2261</name>
</gene>
<protein>
    <submittedName>
        <fullName evidence="1">Uncharacterized protein</fullName>
    </submittedName>
</protein>
<dbReference type="HOGENOM" id="CLU_2510390_0_0_5"/>
<accession>K0PUM6</accession>
<dbReference type="AlphaFoldDB" id="K0PUM6"/>
<comment type="caution">
    <text evidence="1">The sequence shown here is derived from an EMBL/GenBank/DDBJ whole genome shotgun (WGS) entry which is preliminary data.</text>
</comment>
<keyword evidence="2" id="KW-1185">Reference proteome</keyword>
<reference evidence="1 2" key="1">
    <citation type="journal article" date="2013" name="Genome Announc.">
        <title>Draft Genome Sequence of Rhizobium mesoamericanum STM3625, a Nitrogen-Fixing Symbiont of Mimosa pudica Isolated in French Guiana (South America).</title>
        <authorList>
            <person name="Moulin L."/>
            <person name="Mornico D."/>
            <person name="Melkonian R."/>
            <person name="Klonowska A."/>
        </authorList>
    </citation>
    <scope>NUCLEOTIDE SEQUENCE [LARGE SCALE GENOMIC DNA]</scope>
    <source>
        <strain evidence="1 2">STM3625</strain>
    </source>
</reference>
<name>K0PUM6_9HYPH</name>
<dbReference type="Proteomes" id="UP000009319">
    <property type="component" value="Unassembled WGS sequence"/>
</dbReference>
<dbReference type="STRING" id="1211777.BN77_2261"/>
<evidence type="ECO:0000313" key="1">
    <source>
        <dbReference type="EMBL" id="CCM75100.1"/>
    </source>
</evidence>
<evidence type="ECO:0000313" key="2">
    <source>
        <dbReference type="Proteomes" id="UP000009319"/>
    </source>
</evidence>